<organism evidence="1 2">
    <name type="scientific">Rhodovulum kholense</name>
    <dbReference type="NCBI Taxonomy" id="453584"/>
    <lineage>
        <taxon>Bacteria</taxon>
        <taxon>Pseudomonadati</taxon>
        <taxon>Pseudomonadota</taxon>
        <taxon>Alphaproteobacteria</taxon>
        <taxon>Rhodobacterales</taxon>
        <taxon>Paracoccaceae</taxon>
        <taxon>Rhodovulum</taxon>
    </lineage>
</organism>
<dbReference type="Pfam" id="PF04268">
    <property type="entry name" value="SoxG"/>
    <property type="match status" value="1"/>
</dbReference>
<accession>A0A8E3AS44</accession>
<comment type="caution">
    <text evidence="1">The sequence shown here is derived from an EMBL/GenBank/DDBJ whole genome shotgun (WGS) entry which is preliminary data.</text>
</comment>
<sequence>MSEPVTASVSAPVSALGGFRADGLARIEEGPLQGMIALKGDLADAKLRNAATGVTGIDLPGELEGTIEGDRGLAWMAPDELLLFLPYAEVPRTIETLGRALKARHATVADMSDARAVFRLYGTGGREVLARLTPADMAPGAFRPGGFRRTRLAQVPAAIWCESNDRFGVICFRSVAVYVRDLLAAATAAPSADYFGRGG</sequence>
<reference evidence="1 2" key="1">
    <citation type="submission" date="2018-04" db="EMBL/GenBank/DDBJ databases">
        <title>Genomic Encyclopedia of Archaeal and Bacterial Type Strains, Phase II (KMG-II): from individual species to whole genera.</title>
        <authorList>
            <person name="Goeker M."/>
        </authorList>
    </citation>
    <scope>NUCLEOTIDE SEQUENCE [LARGE SCALE GENOMIC DNA]</scope>
    <source>
        <strain evidence="1 2">DSM 19783</strain>
    </source>
</reference>
<evidence type="ECO:0000313" key="1">
    <source>
        <dbReference type="EMBL" id="PTW51829.1"/>
    </source>
</evidence>
<name>A0A8E3AS44_9RHOB</name>
<dbReference type="InterPro" id="IPR007375">
    <property type="entry name" value="SoxG"/>
</dbReference>
<dbReference type="Proteomes" id="UP000244037">
    <property type="component" value="Unassembled WGS sequence"/>
</dbReference>
<proteinExistence type="predicted"/>
<dbReference type="SUPFAM" id="SSF103025">
    <property type="entry name" value="Folate-binding domain"/>
    <property type="match status" value="1"/>
</dbReference>
<protein>
    <submittedName>
        <fullName evidence="1">Sarcosine oxidase subunit gamma</fullName>
    </submittedName>
</protein>
<dbReference type="Gene3D" id="3.30.70.1520">
    <property type="entry name" value="Heterotetrameric sarcosine oxidase"/>
    <property type="match status" value="1"/>
</dbReference>
<dbReference type="EMBL" id="QAYC01000001">
    <property type="protein sequence ID" value="PTW51829.1"/>
    <property type="molecule type" value="Genomic_DNA"/>
</dbReference>
<dbReference type="RefSeq" id="WP_245895466.1">
    <property type="nucleotide sequence ID" value="NZ_QAYC01000001.1"/>
</dbReference>
<evidence type="ECO:0000313" key="2">
    <source>
        <dbReference type="Proteomes" id="UP000244037"/>
    </source>
</evidence>
<gene>
    <name evidence="1" type="ORF">C8N38_101132</name>
</gene>
<keyword evidence="2" id="KW-1185">Reference proteome</keyword>
<dbReference type="AlphaFoldDB" id="A0A8E3AS44"/>
<dbReference type="InterPro" id="IPR027266">
    <property type="entry name" value="TrmE/GcvT-like"/>
</dbReference>
<dbReference type="Gene3D" id="3.30.1360.120">
    <property type="entry name" value="Probable tRNA modification gtpase trme, domain 1"/>
    <property type="match status" value="1"/>
</dbReference>